<reference evidence="1" key="1">
    <citation type="journal article" date="2022" name="bioRxiv">
        <title>Population genetic analysis of Ophidiomyces ophidiicola, the causative agent of snake fungal disease, indicates recent introductions to the USA.</title>
        <authorList>
            <person name="Ladner J.T."/>
            <person name="Palmer J.M."/>
            <person name="Ettinger C.L."/>
            <person name="Stajich J.E."/>
            <person name="Farrell T.M."/>
            <person name="Glorioso B.M."/>
            <person name="Lawson B."/>
            <person name="Price S.J."/>
            <person name="Stengle A.G."/>
            <person name="Grear D.A."/>
            <person name="Lorch J.M."/>
        </authorList>
    </citation>
    <scope>NUCLEOTIDE SEQUENCE</scope>
    <source>
        <strain evidence="1">NWHC 24266-5</strain>
    </source>
</reference>
<comment type="caution">
    <text evidence="1">The sequence shown here is derived from an EMBL/GenBank/DDBJ whole genome shotgun (WGS) entry which is preliminary data.</text>
</comment>
<accession>A0ACB8V181</accession>
<gene>
    <name evidence="1" type="ORF">LOY88_002044</name>
</gene>
<name>A0ACB8V181_9EURO</name>
<evidence type="ECO:0000313" key="1">
    <source>
        <dbReference type="EMBL" id="KAI2389580.1"/>
    </source>
</evidence>
<protein>
    <submittedName>
        <fullName evidence="1">Uncharacterized protein</fullName>
    </submittedName>
</protein>
<sequence>MLEENTRNRFYRLCPIENTAVFQEHCSSVDRILDWTGGNMQSMHQVSSTLAPALKVPSFVLKFTVDEQAYSRYLNECNEMYRMFFNSTLVVWKQCKRRGDEVLRHSQISKLNKLMCLRWWNKFLEDALAWESRIEDLTVSSWPDIIAELSTLIEERVDFEEA</sequence>
<proteinExistence type="predicted"/>
<dbReference type="EMBL" id="JALBCA010000023">
    <property type="protein sequence ID" value="KAI2389580.1"/>
    <property type="molecule type" value="Genomic_DNA"/>
</dbReference>
<organism evidence="1">
    <name type="scientific">Ophidiomyces ophidiicola</name>
    <dbReference type="NCBI Taxonomy" id="1387563"/>
    <lineage>
        <taxon>Eukaryota</taxon>
        <taxon>Fungi</taxon>
        <taxon>Dikarya</taxon>
        <taxon>Ascomycota</taxon>
        <taxon>Pezizomycotina</taxon>
        <taxon>Eurotiomycetes</taxon>
        <taxon>Eurotiomycetidae</taxon>
        <taxon>Onygenales</taxon>
        <taxon>Onygenaceae</taxon>
        <taxon>Ophidiomyces</taxon>
    </lineage>
</organism>